<keyword evidence="3" id="KW-1185">Reference proteome</keyword>
<sequence length="68" mass="7467">MLLGSYTVQTWETCSHIVGICWGDSPLSLLPIYKQLIAAGVKIWVNSGDTDSMLLVTASLQRDTSLMH</sequence>
<gene>
    <name evidence="2" type="ORF">LTRI10_LOCUS16192</name>
</gene>
<evidence type="ECO:0000313" key="2">
    <source>
        <dbReference type="EMBL" id="CAL1374320.1"/>
    </source>
</evidence>
<dbReference type="GO" id="GO:0006508">
    <property type="term" value="P:proteolysis"/>
    <property type="evidence" value="ECO:0007669"/>
    <property type="project" value="InterPro"/>
</dbReference>
<dbReference type="AlphaFoldDB" id="A0AAV2DL77"/>
<dbReference type="InterPro" id="IPR001563">
    <property type="entry name" value="Peptidase_S10"/>
</dbReference>
<reference evidence="2 3" key="1">
    <citation type="submission" date="2024-04" db="EMBL/GenBank/DDBJ databases">
        <authorList>
            <person name="Fracassetti M."/>
        </authorList>
    </citation>
    <scope>NUCLEOTIDE SEQUENCE [LARGE SCALE GENOMIC DNA]</scope>
</reference>
<organism evidence="2 3">
    <name type="scientific">Linum trigynum</name>
    <dbReference type="NCBI Taxonomy" id="586398"/>
    <lineage>
        <taxon>Eukaryota</taxon>
        <taxon>Viridiplantae</taxon>
        <taxon>Streptophyta</taxon>
        <taxon>Embryophyta</taxon>
        <taxon>Tracheophyta</taxon>
        <taxon>Spermatophyta</taxon>
        <taxon>Magnoliopsida</taxon>
        <taxon>eudicotyledons</taxon>
        <taxon>Gunneridae</taxon>
        <taxon>Pentapetalae</taxon>
        <taxon>rosids</taxon>
        <taxon>fabids</taxon>
        <taxon>Malpighiales</taxon>
        <taxon>Linaceae</taxon>
        <taxon>Linum</taxon>
    </lineage>
</organism>
<comment type="similarity">
    <text evidence="1">Belongs to the peptidase S10 family.</text>
</comment>
<evidence type="ECO:0000313" key="3">
    <source>
        <dbReference type="Proteomes" id="UP001497516"/>
    </source>
</evidence>
<name>A0AAV2DL77_9ROSI</name>
<dbReference type="GO" id="GO:0004185">
    <property type="term" value="F:serine-type carboxypeptidase activity"/>
    <property type="evidence" value="ECO:0007669"/>
    <property type="project" value="InterPro"/>
</dbReference>
<dbReference type="Gene3D" id="3.40.50.1820">
    <property type="entry name" value="alpha/beta hydrolase"/>
    <property type="match status" value="1"/>
</dbReference>
<accession>A0AAV2DL77</accession>
<dbReference type="EMBL" id="OZ034816">
    <property type="protein sequence ID" value="CAL1374320.1"/>
    <property type="molecule type" value="Genomic_DNA"/>
</dbReference>
<evidence type="ECO:0000256" key="1">
    <source>
        <dbReference type="ARBA" id="ARBA00009431"/>
    </source>
</evidence>
<dbReference type="Proteomes" id="UP001497516">
    <property type="component" value="Chromosome 3"/>
</dbReference>
<dbReference type="Pfam" id="PF00450">
    <property type="entry name" value="Peptidase_S10"/>
    <property type="match status" value="1"/>
</dbReference>
<protein>
    <submittedName>
        <fullName evidence="2">Uncharacterized protein</fullName>
    </submittedName>
</protein>
<dbReference type="InterPro" id="IPR029058">
    <property type="entry name" value="AB_hydrolase_fold"/>
</dbReference>
<dbReference type="SUPFAM" id="SSF53474">
    <property type="entry name" value="alpha/beta-Hydrolases"/>
    <property type="match status" value="1"/>
</dbReference>
<proteinExistence type="inferred from homology"/>